<dbReference type="SUPFAM" id="SSF53098">
    <property type="entry name" value="Ribonuclease H-like"/>
    <property type="match status" value="1"/>
</dbReference>
<evidence type="ECO:0000313" key="4">
    <source>
        <dbReference type="Proteomes" id="UP000022910"/>
    </source>
</evidence>
<evidence type="ECO:0000256" key="1">
    <source>
        <dbReference type="SAM" id="MobiDB-lite"/>
    </source>
</evidence>
<reference evidence="3 4" key="1">
    <citation type="submission" date="2014-02" db="EMBL/GenBank/DDBJ databases">
        <title>Single nucleus genome sequencing reveals high similarity among nuclei of an endomycorrhizal fungus.</title>
        <authorList>
            <person name="Lin K."/>
            <person name="Geurts R."/>
            <person name="Zhang Z."/>
            <person name="Limpens E."/>
            <person name="Saunders D.G."/>
            <person name="Mu D."/>
            <person name="Pang E."/>
            <person name="Cao H."/>
            <person name="Cha H."/>
            <person name="Lin T."/>
            <person name="Zhou Q."/>
            <person name="Shang Y."/>
            <person name="Li Y."/>
            <person name="Ivanov S."/>
            <person name="Sharma T."/>
            <person name="Velzen R.V."/>
            <person name="Ruijter N.D."/>
            <person name="Aanen D.K."/>
            <person name="Win J."/>
            <person name="Kamoun S."/>
            <person name="Bisseling T."/>
            <person name="Huang S."/>
        </authorList>
    </citation>
    <scope>NUCLEOTIDE SEQUENCE [LARGE SCALE GENOMIC DNA]</scope>
    <source>
        <strain evidence="4">DAOM197198w</strain>
    </source>
</reference>
<dbReference type="HOGENOM" id="CLU_016550_0_0_1"/>
<proteinExistence type="predicted"/>
<evidence type="ECO:0000313" key="3">
    <source>
        <dbReference type="EMBL" id="EXX50651.1"/>
    </source>
</evidence>
<dbReference type="GO" id="GO:0004523">
    <property type="term" value="F:RNA-DNA hybrid ribonuclease activity"/>
    <property type="evidence" value="ECO:0007669"/>
    <property type="project" value="InterPro"/>
</dbReference>
<dbReference type="InterPro" id="IPR002156">
    <property type="entry name" value="RNaseH_domain"/>
</dbReference>
<dbReference type="EMBL" id="JEMT01029850">
    <property type="protein sequence ID" value="EXX50651.1"/>
    <property type="molecule type" value="Genomic_DNA"/>
</dbReference>
<name>A0A015JU91_RHIIW</name>
<dbReference type="Proteomes" id="UP000022910">
    <property type="component" value="Unassembled WGS sequence"/>
</dbReference>
<keyword evidence="4" id="KW-1185">Reference proteome</keyword>
<dbReference type="InterPro" id="IPR012337">
    <property type="entry name" value="RNaseH-like_sf"/>
</dbReference>
<dbReference type="GO" id="GO:0003676">
    <property type="term" value="F:nucleic acid binding"/>
    <property type="evidence" value="ECO:0007669"/>
    <property type="project" value="InterPro"/>
</dbReference>
<feature type="domain" description="RNase H type-1" evidence="2">
    <location>
        <begin position="368"/>
        <end position="513"/>
    </location>
</feature>
<accession>A0A015JU91</accession>
<dbReference type="STRING" id="1432141.A0A015JU91"/>
<sequence length="873" mass="100442">MKSQLNILGALFNTPVLREIATQKIYNTLSEIWYPTIPSNINTYLDHIVKPTYLTQALGLLNQYGFSINFTFDINILGGNTPIRDYMSDLSAADIKSLKAKNIIYMDQIVSSDGNYLLSWSDVKRNNNNNYSGPIPAWYKNLTDNYVLSNNLRLIHPLNDVVCDINRTHKSPPTIPDVTTPKSQWTIHWNNVQKQVIFGKTLTQETDHLTSISYLQHFIPQQTHHNNSLTPKKQLLGLVACKGCLLHSYYPHDARPTCVIAIRTQKLLLFNIFKKSSFEHKSLLEFYNRQNFVVAMKPFHTFRHIAYEHFIKIDKSPLNTSSQRPLDAVFAPYPSLLSNNIDNHIDHALICHPDLKVELKSCAKQLESENLLTFYTDGSVQHIGTTHSISGYGWTQVQPFTPRVNFSGSTVFFPSSSKSESMGILTALIVTPFNCKINIYTDSANCITIFNTRMQSGVASPRQKLKQSNFLIWDLIFFLIEEKQLLVTLHKVSGHSNNLYNDEADLLAKAGAHFIEPIIVNHKFFVKQSLGFISWNRLHVVDRNVRKWADNVIQPLIFNSMVNNKALSLIKQQIIDGDIDWTFTKEWLNFNDQDVPCSAKLSKQQGSRIKKCNFIYPTIDIQQRNYPRLYPIGSIPCIECANARDDNTHVGLCKEHSIHIKNILIRAAHDLHDLIMKNTKDGNSILEETIKNISLFNTSFVDALPQSHPGYLLIHHLVPSDLTKIFNIYINDKKLRFSLFSKFFSTLMSSIDVLIWTRRASLVKQWESTLSITKNKKRFYRKRHKKRTPPPPDLGAPDHNLSPSRHYNSRHFATIPYYRDGGFNDNFAHIRWTTSNYLHSGHWTTYRDNIGFNNIDLFLILQNSFLKNVFDIR</sequence>
<gene>
    <name evidence="3" type="ORF">RirG_268660</name>
</gene>
<feature type="region of interest" description="Disordered" evidence="1">
    <location>
        <begin position="780"/>
        <end position="804"/>
    </location>
</feature>
<evidence type="ECO:0000259" key="2">
    <source>
        <dbReference type="PROSITE" id="PS50879"/>
    </source>
</evidence>
<protein>
    <recommendedName>
        <fullName evidence="2">RNase H type-1 domain-containing protein</fullName>
    </recommendedName>
</protein>
<organism evidence="3 4">
    <name type="scientific">Rhizophagus irregularis (strain DAOM 197198w)</name>
    <name type="common">Glomus intraradices</name>
    <dbReference type="NCBI Taxonomy" id="1432141"/>
    <lineage>
        <taxon>Eukaryota</taxon>
        <taxon>Fungi</taxon>
        <taxon>Fungi incertae sedis</taxon>
        <taxon>Mucoromycota</taxon>
        <taxon>Glomeromycotina</taxon>
        <taxon>Glomeromycetes</taxon>
        <taxon>Glomerales</taxon>
        <taxon>Glomeraceae</taxon>
        <taxon>Rhizophagus</taxon>
    </lineage>
</organism>
<dbReference type="OrthoDB" id="245563at2759"/>
<dbReference type="InterPro" id="IPR036397">
    <property type="entry name" value="RNaseH_sf"/>
</dbReference>
<comment type="caution">
    <text evidence="3">The sequence shown here is derived from an EMBL/GenBank/DDBJ whole genome shotgun (WGS) entry which is preliminary data.</text>
</comment>
<dbReference type="PROSITE" id="PS50879">
    <property type="entry name" value="RNASE_H_1"/>
    <property type="match status" value="1"/>
</dbReference>
<dbReference type="AlphaFoldDB" id="A0A015JU91"/>
<dbReference type="Gene3D" id="3.30.420.10">
    <property type="entry name" value="Ribonuclease H-like superfamily/Ribonuclease H"/>
    <property type="match status" value="1"/>
</dbReference>
<dbReference type="Pfam" id="PF00075">
    <property type="entry name" value="RNase_H"/>
    <property type="match status" value="1"/>
</dbReference>